<dbReference type="InterPro" id="IPR000014">
    <property type="entry name" value="PAS"/>
</dbReference>
<dbReference type="InterPro" id="IPR003594">
    <property type="entry name" value="HATPase_dom"/>
</dbReference>
<comment type="catalytic activity">
    <reaction evidence="1">
        <text>ATP + protein L-histidine = ADP + protein N-phospho-L-histidine.</text>
        <dbReference type="EC" id="2.7.13.3"/>
    </reaction>
</comment>
<dbReference type="Pfam" id="PF00989">
    <property type="entry name" value="PAS"/>
    <property type="match status" value="1"/>
</dbReference>
<dbReference type="InterPro" id="IPR036097">
    <property type="entry name" value="HisK_dim/P_sf"/>
</dbReference>
<evidence type="ECO:0000259" key="6">
    <source>
        <dbReference type="PROSITE" id="PS50109"/>
    </source>
</evidence>
<dbReference type="CDD" id="cd17580">
    <property type="entry name" value="REC_2_DhkD-like"/>
    <property type="match status" value="1"/>
</dbReference>
<dbReference type="CDD" id="cd00130">
    <property type="entry name" value="PAS"/>
    <property type="match status" value="3"/>
</dbReference>
<dbReference type="EC" id="2.7.13.3" evidence="2"/>
<dbReference type="SUPFAM" id="SSF52172">
    <property type="entry name" value="CheY-like"/>
    <property type="match status" value="1"/>
</dbReference>
<dbReference type="EMBL" id="JBHRVV010000002">
    <property type="protein sequence ID" value="MFC3461486.1"/>
    <property type="molecule type" value="Genomic_DNA"/>
</dbReference>
<gene>
    <name evidence="10" type="ORF">ACFOPH_25080</name>
</gene>
<dbReference type="InterPro" id="IPR013767">
    <property type="entry name" value="PAS_fold"/>
</dbReference>
<dbReference type="InterPro" id="IPR001789">
    <property type="entry name" value="Sig_transdc_resp-reg_receiver"/>
</dbReference>
<dbReference type="PROSITE" id="PS50109">
    <property type="entry name" value="HIS_KIN"/>
    <property type="match status" value="1"/>
</dbReference>
<dbReference type="NCBIfam" id="TIGR00229">
    <property type="entry name" value="sensory_box"/>
    <property type="match status" value="2"/>
</dbReference>
<feature type="domain" description="PAC" evidence="9">
    <location>
        <begin position="92"/>
        <end position="147"/>
    </location>
</feature>
<dbReference type="PANTHER" id="PTHR43547:SF2">
    <property type="entry name" value="HYBRID SIGNAL TRANSDUCTION HISTIDINE KINASE C"/>
    <property type="match status" value="1"/>
</dbReference>
<dbReference type="InterPro" id="IPR003661">
    <property type="entry name" value="HisK_dim/P_dom"/>
</dbReference>
<dbReference type="Gene3D" id="3.40.50.2300">
    <property type="match status" value="1"/>
</dbReference>
<dbReference type="InterPro" id="IPR013655">
    <property type="entry name" value="PAS_fold_3"/>
</dbReference>
<keyword evidence="3 4" id="KW-0597">Phosphoprotein</keyword>
<feature type="domain" description="PAS" evidence="8">
    <location>
        <begin position="322"/>
        <end position="393"/>
    </location>
</feature>
<dbReference type="Gene3D" id="3.30.450.20">
    <property type="entry name" value="PAS domain"/>
    <property type="match status" value="3"/>
</dbReference>
<name>A0ABV7PQI1_9BURK</name>
<dbReference type="SUPFAM" id="SSF55785">
    <property type="entry name" value="PYP-like sensor domain (PAS domain)"/>
    <property type="match status" value="3"/>
</dbReference>
<dbReference type="Gene3D" id="1.10.287.130">
    <property type="match status" value="1"/>
</dbReference>
<dbReference type="PROSITE" id="PS50110">
    <property type="entry name" value="RESPONSE_REGULATORY"/>
    <property type="match status" value="1"/>
</dbReference>
<feature type="modified residue" description="4-aspartylphosphate" evidence="4">
    <location>
        <position position="760"/>
    </location>
</feature>
<feature type="domain" description="PAC" evidence="9">
    <location>
        <begin position="398"/>
        <end position="451"/>
    </location>
</feature>
<evidence type="ECO:0000313" key="10">
    <source>
        <dbReference type="EMBL" id="MFC3461486.1"/>
    </source>
</evidence>
<feature type="domain" description="PAC" evidence="9">
    <location>
        <begin position="268"/>
        <end position="321"/>
    </location>
</feature>
<dbReference type="InterPro" id="IPR005467">
    <property type="entry name" value="His_kinase_dom"/>
</dbReference>
<dbReference type="Pfam" id="PF08448">
    <property type="entry name" value="PAS_4"/>
    <property type="match status" value="1"/>
</dbReference>
<dbReference type="Pfam" id="PF02518">
    <property type="entry name" value="HATPase_c"/>
    <property type="match status" value="1"/>
</dbReference>
<evidence type="ECO:0000259" key="8">
    <source>
        <dbReference type="PROSITE" id="PS50112"/>
    </source>
</evidence>
<dbReference type="Pfam" id="PF08447">
    <property type="entry name" value="PAS_3"/>
    <property type="match status" value="1"/>
</dbReference>
<dbReference type="Gene3D" id="3.30.565.10">
    <property type="entry name" value="Histidine kinase-like ATPase, C-terminal domain"/>
    <property type="match status" value="1"/>
</dbReference>
<dbReference type="SMART" id="SM00387">
    <property type="entry name" value="HATPase_c"/>
    <property type="match status" value="1"/>
</dbReference>
<dbReference type="PROSITE" id="PS50112">
    <property type="entry name" value="PAS"/>
    <property type="match status" value="3"/>
</dbReference>
<dbReference type="InterPro" id="IPR036890">
    <property type="entry name" value="HATPase_C_sf"/>
</dbReference>
<dbReference type="Pfam" id="PF00072">
    <property type="entry name" value="Response_reg"/>
    <property type="match status" value="1"/>
</dbReference>
<dbReference type="SMART" id="SM00388">
    <property type="entry name" value="HisKA"/>
    <property type="match status" value="1"/>
</dbReference>
<feature type="domain" description="PAS" evidence="8">
    <location>
        <begin position="194"/>
        <end position="265"/>
    </location>
</feature>
<dbReference type="PRINTS" id="PR00344">
    <property type="entry name" value="BCTRLSENSOR"/>
</dbReference>
<accession>A0ABV7PQI1</accession>
<dbReference type="InterPro" id="IPR001610">
    <property type="entry name" value="PAC"/>
</dbReference>
<evidence type="ECO:0000256" key="1">
    <source>
        <dbReference type="ARBA" id="ARBA00000085"/>
    </source>
</evidence>
<dbReference type="PROSITE" id="PS50113">
    <property type="entry name" value="PAC"/>
    <property type="match status" value="3"/>
</dbReference>
<feature type="domain" description="PAS" evidence="8">
    <location>
        <begin position="7"/>
        <end position="58"/>
    </location>
</feature>
<feature type="domain" description="Response regulatory" evidence="7">
    <location>
        <begin position="711"/>
        <end position="827"/>
    </location>
</feature>
<reference evidence="11" key="1">
    <citation type="journal article" date="2019" name="Int. J. Syst. Evol. Microbiol.">
        <title>The Global Catalogue of Microorganisms (GCM) 10K type strain sequencing project: providing services to taxonomists for standard genome sequencing and annotation.</title>
        <authorList>
            <consortium name="The Broad Institute Genomics Platform"/>
            <consortium name="The Broad Institute Genome Sequencing Center for Infectious Disease"/>
            <person name="Wu L."/>
            <person name="Ma J."/>
        </authorList>
    </citation>
    <scope>NUCLEOTIDE SEQUENCE [LARGE SCALE GENOMIC DNA]</scope>
    <source>
        <strain evidence="11">CCM 7480</strain>
    </source>
</reference>
<dbReference type="CDD" id="cd00082">
    <property type="entry name" value="HisKA"/>
    <property type="match status" value="1"/>
</dbReference>
<evidence type="ECO:0000256" key="3">
    <source>
        <dbReference type="ARBA" id="ARBA00022553"/>
    </source>
</evidence>
<dbReference type="SUPFAM" id="SSF47384">
    <property type="entry name" value="Homodimeric domain of signal transducing histidine kinase"/>
    <property type="match status" value="1"/>
</dbReference>
<dbReference type="Pfam" id="PF00512">
    <property type="entry name" value="HisKA"/>
    <property type="match status" value="1"/>
</dbReference>
<dbReference type="RefSeq" id="WP_379738103.1">
    <property type="nucleotide sequence ID" value="NZ_JBHRVV010000002.1"/>
</dbReference>
<proteinExistence type="predicted"/>
<dbReference type="PANTHER" id="PTHR43547">
    <property type="entry name" value="TWO-COMPONENT HISTIDINE KINASE"/>
    <property type="match status" value="1"/>
</dbReference>
<keyword evidence="11" id="KW-1185">Reference proteome</keyword>
<dbReference type="InterPro" id="IPR011006">
    <property type="entry name" value="CheY-like_superfamily"/>
</dbReference>
<evidence type="ECO:0000259" key="9">
    <source>
        <dbReference type="PROSITE" id="PS50113"/>
    </source>
</evidence>
<dbReference type="InterPro" id="IPR004358">
    <property type="entry name" value="Sig_transdc_His_kin-like_C"/>
</dbReference>
<feature type="domain" description="Histidine kinase" evidence="6">
    <location>
        <begin position="469"/>
        <end position="687"/>
    </location>
</feature>
<dbReference type="InterPro" id="IPR013656">
    <property type="entry name" value="PAS_4"/>
</dbReference>
<keyword evidence="5" id="KW-0175">Coiled coil</keyword>
<dbReference type="Gene3D" id="2.10.70.100">
    <property type="match status" value="1"/>
</dbReference>
<evidence type="ECO:0000256" key="5">
    <source>
        <dbReference type="SAM" id="Coils"/>
    </source>
</evidence>
<sequence>MRSPAATEPDFSALFDATPSPYLVLSSDLRIVSVNRAYLRATSTVREDILGKGMFEVFPDNPADSAANGVEKLEASLLRVLQTRSADTMAIQKYDIRVPGPHGTCFEERYWIPINTPVFGADGEVTHIIHRVEDVTEFVRAKDNTARMVCKIDDQAIEIEIANRRLREANDTLEQRVMARTEAQRLTEEKLRASELRFRLMADSIPQMVWIIDESGRIIYFNKQWSAYTGVVSDNNTLDEISGKFLHPDDQGITMKAWELAKRSEKNFGVEHRIRSASGEYRWFLARAEPYRDPQSDQIVMWFGTSTDVHDRKLAEAALSEREEQLRLAIDAADVGEWDVDMETGTMYWPPRVKAMFGISAASSVTLQDFYDGVHPDDRERTLTSFANTADPQLRVQYEAEYRTIGKEDQLIRWVAAKGRGLFNESGKCVRIIGTAIDITKRKADEEALRESEERLRQADRIKDEFLAMLAHELRNPLAPIIAAAELLQLGKLNDERVQRTSQIIGRQVRHMTSLVDDLLDVSRVTRGLVELDNAPVDINHIVADAMEQVTPLIRTRRHHLEVHLTPNATIVLGDRKRLVQVLANVLNNAAKYTYEGGKIRLRTDVRDSRVLIEVADNGIGMAPDLVSRAFDLFAQAERSSDRSSGGLGLGLALVKSLVGLHHGTVTCESAGVDKGSKFTICLPRLCQQEDKLRTGQSAEAGLSKQAQSLRIMVVDDNVDAAAMLAMLLEASGHQVTVEHDARRALARAKADVPQVCLLDIGLPEMNGNELAQQLRACPETAKSVLIAVTGYGQEKDREQSLAAGFDHHLVKPVDIKTLTSKLDAIGHT</sequence>
<protein>
    <recommendedName>
        <fullName evidence="2">histidine kinase</fullName>
        <ecNumber evidence="2">2.7.13.3</ecNumber>
    </recommendedName>
</protein>
<dbReference type="Proteomes" id="UP001595665">
    <property type="component" value="Unassembled WGS sequence"/>
</dbReference>
<evidence type="ECO:0000313" key="11">
    <source>
        <dbReference type="Proteomes" id="UP001595665"/>
    </source>
</evidence>
<evidence type="ECO:0000259" key="7">
    <source>
        <dbReference type="PROSITE" id="PS50110"/>
    </source>
</evidence>
<dbReference type="InterPro" id="IPR035965">
    <property type="entry name" value="PAS-like_dom_sf"/>
</dbReference>
<organism evidence="10 11">
    <name type="scientific">Massilia haematophila</name>
    <dbReference type="NCBI Taxonomy" id="457923"/>
    <lineage>
        <taxon>Bacteria</taxon>
        <taxon>Pseudomonadati</taxon>
        <taxon>Pseudomonadota</taxon>
        <taxon>Betaproteobacteria</taxon>
        <taxon>Burkholderiales</taxon>
        <taxon>Oxalobacteraceae</taxon>
        <taxon>Telluria group</taxon>
        <taxon>Massilia</taxon>
    </lineage>
</organism>
<feature type="coiled-coil region" evidence="5">
    <location>
        <begin position="152"/>
        <end position="189"/>
    </location>
</feature>
<dbReference type="SMART" id="SM00091">
    <property type="entry name" value="PAS"/>
    <property type="match status" value="3"/>
</dbReference>
<comment type="caution">
    <text evidence="10">The sequence shown here is derived from an EMBL/GenBank/DDBJ whole genome shotgun (WGS) entry which is preliminary data.</text>
</comment>
<evidence type="ECO:0000256" key="2">
    <source>
        <dbReference type="ARBA" id="ARBA00012438"/>
    </source>
</evidence>
<dbReference type="CDD" id="cd00075">
    <property type="entry name" value="HATPase"/>
    <property type="match status" value="1"/>
</dbReference>
<dbReference type="SMART" id="SM00448">
    <property type="entry name" value="REC"/>
    <property type="match status" value="1"/>
</dbReference>
<dbReference type="SMART" id="SM00086">
    <property type="entry name" value="PAC"/>
    <property type="match status" value="2"/>
</dbReference>
<evidence type="ECO:0000256" key="4">
    <source>
        <dbReference type="PROSITE-ProRule" id="PRU00169"/>
    </source>
</evidence>
<dbReference type="SUPFAM" id="SSF55874">
    <property type="entry name" value="ATPase domain of HSP90 chaperone/DNA topoisomerase II/histidine kinase"/>
    <property type="match status" value="1"/>
</dbReference>
<dbReference type="InterPro" id="IPR000700">
    <property type="entry name" value="PAS-assoc_C"/>
</dbReference>